<dbReference type="PANTHER" id="PTHR43690">
    <property type="entry name" value="NARDILYSIN"/>
    <property type="match status" value="1"/>
</dbReference>
<evidence type="ECO:0000256" key="7">
    <source>
        <dbReference type="SAM" id="MobiDB-lite"/>
    </source>
</evidence>
<feature type="domain" description="Peptidase M16 C-terminal" evidence="9">
    <location>
        <begin position="217"/>
        <end position="331"/>
    </location>
</feature>
<dbReference type="GO" id="GO:0005829">
    <property type="term" value="C:cytosol"/>
    <property type="evidence" value="ECO:0007669"/>
    <property type="project" value="TreeGrafter"/>
</dbReference>
<keyword evidence="11" id="KW-1185">Reference proteome</keyword>
<proteinExistence type="inferred from homology"/>
<dbReference type="GO" id="GO:0008237">
    <property type="term" value="F:metallopeptidase activity"/>
    <property type="evidence" value="ECO:0007669"/>
    <property type="project" value="UniProtKB-KW"/>
</dbReference>
<dbReference type="GeneID" id="130500432"/>
<dbReference type="GO" id="GO:0006508">
    <property type="term" value="P:proteolysis"/>
    <property type="evidence" value="ECO:0007669"/>
    <property type="project" value="UniProtKB-KW"/>
</dbReference>
<dbReference type="SUPFAM" id="SSF63411">
    <property type="entry name" value="LuxS/MPP-like metallohydrolase"/>
    <property type="match status" value="4"/>
</dbReference>
<evidence type="ECO:0000259" key="10">
    <source>
        <dbReference type="Pfam" id="PF16187"/>
    </source>
</evidence>
<dbReference type="InterPro" id="IPR011249">
    <property type="entry name" value="Metalloenz_LuxS/M16"/>
</dbReference>
<evidence type="ECO:0000256" key="4">
    <source>
        <dbReference type="ARBA" id="ARBA00022801"/>
    </source>
</evidence>
<evidence type="ECO:0000259" key="9">
    <source>
        <dbReference type="Pfam" id="PF05193"/>
    </source>
</evidence>
<keyword evidence="4" id="KW-0378">Hydrolase</keyword>
<protein>
    <submittedName>
        <fullName evidence="12">Uncharacterized protein LOC130500432</fullName>
    </submittedName>
</protein>
<dbReference type="OrthoDB" id="952271at2759"/>
<feature type="domain" description="Peptidase M16 N-terminal" evidence="8">
    <location>
        <begin position="58"/>
        <end position="175"/>
    </location>
</feature>
<evidence type="ECO:0000313" key="11">
    <source>
        <dbReference type="Proteomes" id="UP000504610"/>
    </source>
</evidence>
<dbReference type="InterPro" id="IPR011765">
    <property type="entry name" value="Pept_M16_N"/>
</dbReference>
<dbReference type="InterPro" id="IPR050626">
    <property type="entry name" value="Peptidase_M16"/>
</dbReference>
<feature type="region of interest" description="Disordered" evidence="7">
    <location>
        <begin position="529"/>
        <end position="611"/>
    </location>
</feature>
<evidence type="ECO:0000313" key="12">
    <source>
        <dbReference type="RefSeq" id="XP_056851489.1"/>
    </source>
</evidence>
<dbReference type="GO" id="GO:0046872">
    <property type="term" value="F:metal ion binding"/>
    <property type="evidence" value="ECO:0007669"/>
    <property type="project" value="UniProtKB-KW"/>
</dbReference>
<dbReference type="RefSeq" id="XP_056851489.1">
    <property type="nucleotide sequence ID" value="XM_056995509.1"/>
</dbReference>
<reference evidence="11" key="1">
    <citation type="journal article" date="2019" name="Database">
        <title>The radish genome database (RadishGD): an integrated information resource for radish genomics.</title>
        <authorList>
            <person name="Yu H.J."/>
            <person name="Baek S."/>
            <person name="Lee Y.J."/>
            <person name="Cho A."/>
            <person name="Mun J.H."/>
        </authorList>
    </citation>
    <scope>NUCLEOTIDE SEQUENCE [LARGE SCALE GENOMIC DNA]</scope>
    <source>
        <strain evidence="11">cv. WK10039</strain>
    </source>
</reference>
<feature type="compositionally biased region" description="Acidic residues" evidence="7">
    <location>
        <begin position="538"/>
        <end position="589"/>
    </location>
</feature>
<feature type="domain" description="Peptidase M16 middle/third" evidence="10">
    <location>
        <begin position="419"/>
        <end position="532"/>
    </location>
</feature>
<evidence type="ECO:0000259" key="8">
    <source>
        <dbReference type="Pfam" id="PF00675"/>
    </source>
</evidence>
<evidence type="ECO:0000256" key="6">
    <source>
        <dbReference type="ARBA" id="ARBA00023049"/>
    </source>
</evidence>
<comment type="similarity">
    <text evidence="1">Belongs to the peptidase M16 family.</text>
</comment>
<organism evidence="11 12">
    <name type="scientific">Raphanus sativus</name>
    <name type="common">Radish</name>
    <name type="synonym">Raphanus raphanistrum var. sativus</name>
    <dbReference type="NCBI Taxonomy" id="3726"/>
    <lineage>
        <taxon>Eukaryota</taxon>
        <taxon>Viridiplantae</taxon>
        <taxon>Streptophyta</taxon>
        <taxon>Embryophyta</taxon>
        <taxon>Tracheophyta</taxon>
        <taxon>Spermatophyta</taxon>
        <taxon>Magnoliopsida</taxon>
        <taxon>eudicotyledons</taxon>
        <taxon>Gunneridae</taxon>
        <taxon>Pentapetalae</taxon>
        <taxon>rosids</taxon>
        <taxon>malvids</taxon>
        <taxon>Brassicales</taxon>
        <taxon>Brassicaceae</taxon>
        <taxon>Brassiceae</taxon>
        <taxon>Raphanus</taxon>
    </lineage>
</organism>
<dbReference type="InterPro" id="IPR007863">
    <property type="entry name" value="Peptidase_M16_C"/>
</dbReference>
<dbReference type="PANTHER" id="PTHR43690:SF28">
    <property type="entry name" value="PEPTIDASE M16 N-TERMINAL DOMAIN-CONTAINING PROTEIN"/>
    <property type="match status" value="1"/>
</dbReference>
<dbReference type="AlphaFoldDB" id="A0A9W3CJ16"/>
<gene>
    <name evidence="12" type="primary">LOC130500432</name>
</gene>
<evidence type="ECO:0000256" key="1">
    <source>
        <dbReference type="ARBA" id="ARBA00007261"/>
    </source>
</evidence>
<dbReference type="Pfam" id="PF05193">
    <property type="entry name" value="Peptidase_M16_C"/>
    <property type="match status" value="1"/>
</dbReference>
<name>A0A9W3CJ16_RAPSA</name>
<dbReference type="Proteomes" id="UP000504610">
    <property type="component" value="Chromosome 9"/>
</dbReference>
<keyword evidence="5" id="KW-0862">Zinc</keyword>
<keyword evidence="2" id="KW-0645">Protease</keyword>
<dbReference type="KEGG" id="rsz:130500432"/>
<dbReference type="InterPro" id="IPR032632">
    <property type="entry name" value="Peptidase_M16_M"/>
</dbReference>
<dbReference type="Gene3D" id="3.30.830.10">
    <property type="entry name" value="Metalloenzyme, LuxS/M16 peptidase-like"/>
    <property type="match status" value="4"/>
</dbReference>
<evidence type="ECO:0000256" key="3">
    <source>
        <dbReference type="ARBA" id="ARBA00022723"/>
    </source>
</evidence>
<accession>A0A9W3CJ16</accession>
<keyword evidence="3" id="KW-0479">Metal-binding</keyword>
<dbReference type="Pfam" id="PF16187">
    <property type="entry name" value="Peptidase_M16_M"/>
    <property type="match status" value="1"/>
</dbReference>
<evidence type="ECO:0000256" key="2">
    <source>
        <dbReference type="ARBA" id="ARBA00022670"/>
    </source>
</evidence>
<feature type="compositionally biased region" description="Basic and acidic residues" evidence="7">
    <location>
        <begin position="590"/>
        <end position="611"/>
    </location>
</feature>
<sequence length="1014" mass="113345">MCLFYAIRDFHILFRLSHLSANFASRRANLMDMDVSVIKPSGSQNHYESFTLENGLEVIAIVDPNATKSDLSLVIRAGSGKDPINAPGLAHLLEHLVSVSDSPNELFEYTSLHGGDFVAFTEHDYMCFQGSVLNGDLEGFLKMFSRHLISPNLSKCLDAEITAVDQEFELSKYLDEARLSHLRAYTCNRGHPFHGKFSWGNRDSLSKLDRTALLNLLTKFFETYFVGGCMKLVLAGKGPLNEMKRLVQCYFGSIKYGADDIPSSISVLPWGPNTVVTSLSVEDSNLLELTWMIPKSFDTVENFILTSLTHKFPGSLYRIFIDKQWIVDLSVISGHHNIDDDDTDSCDYGCTPSGRLFIISVNLTDLGLTKKAEVVGYVLKFLSFVRDNEDAPEAVRIRDEFYLMQWFAEEFFDSYSVGSDSTTLTKQISVNMLSNDVDEAVSAIYHATTYQKNDLCEFLNYLSVDKMRIHLVVKTLDKKEGFVTDPWFGILYNVSELDSKTIGEVTTAYNTAVGFRFPPANQFRPTYISSEDRASSGDSDDGASSEDGDDGASSEVGDDCASSEDGDEMDVQEDGDEMDVHEDDDDEDVHEGGDDVDFHEGGDDMDVHEGGRIVLGDDGGRVFYFKSSSIPTLKVITYLHVERGVKSSALALCYLESLNLALAATVSQGERSMLKTKVSFSGRNKLLIEIDGYGQYFISFVKAIWDIFKAFSFPPAEFQICKEKVRRSLIGGVLDPADLSNALLEKHTSDSIYAVDDMLKELNSLVFNDFTHFMADIGTKLSVEGFLSGDISRADADTVCGLFVGLKTSQLTESRDDRGDLRLHSDHIINICARKMSDGNSVAKVCFQIGDELHIAVDTALLHLFSSLIEDDITAKLRFQEHLGYSVSGETDYDLGIFSFTIVSCDYNPEFLSLKIEDYVKNLGVFLKGVSDSVFEKRKESIELSGEEESLWAHLSEQSPDGFNRSVTSCLKKIHKEDIIIFYNKWFLSKRPFSIRVWCCKLYSEYLDSINAEN</sequence>
<keyword evidence="6" id="KW-0482">Metalloprotease</keyword>
<evidence type="ECO:0000256" key="5">
    <source>
        <dbReference type="ARBA" id="ARBA00022833"/>
    </source>
</evidence>
<dbReference type="Pfam" id="PF00675">
    <property type="entry name" value="Peptidase_M16"/>
    <property type="match status" value="1"/>
</dbReference>
<reference evidence="12" key="2">
    <citation type="submission" date="2025-08" db="UniProtKB">
        <authorList>
            <consortium name="RefSeq"/>
        </authorList>
    </citation>
    <scope>IDENTIFICATION</scope>
    <source>
        <tissue evidence="12">Leaf</tissue>
    </source>
</reference>